<dbReference type="GO" id="GO:0031416">
    <property type="term" value="C:NatB complex"/>
    <property type="evidence" value="ECO:0007669"/>
    <property type="project" value="TreeGrafter"/>
</dbReference>
<reference evidence="3" key="1">
    <citation type="submission" date="2022-11" db="EMBL/GenBank/DDBJ databases">
        <title>Genome Sequence of Cubamyces cubensis.</title>
        <authorList>
            <person name="Buettner E."/>
        </authorList>
    </citation>
    <scope>NUCLEOTIDE SEQUENCE</scope>
    <source>
        <strain evidence="3">MPL-01</strain>
    </source>
</reference>
<keyword evidence="4" id="KW-1185">Reference proteome</keyword>
<dbReference type="InterPro" id="IPR011990">
    <property type="entry name" value="TPR-like_helical_dom_sf"/>
</dbReference>
<dbReference type="SUPFAM" id="SSF48452">
    <property type="entry name" value="TPR-like"/>
    <property type="match status" value="1"/>
</dbReference>
<dbReference type="Gene3D" id="1.25.40.1040">
    <property type="match status" value="1"/>
</dbReference>
<comment type="caution">
    <text evidence="3">The sequence shown here is derived from an EMBL/GenBank/DDBJ whole genome shotgun (WGS) entry which is preliminary data.</text>
</comment>
<comment type="similarity">
    <text evidence="1">Belongs to the MDM20/NAA25 family.</text>
</comment>
<evidence type="ECO:0000313" key="4">
    <source>
        <dbReference type="Proteomes" id="UP001215151"/>
    </source>
</evidence>
<dbReference type="InterPro" id="IPR019183">
    <property type="entry name" value="NAA25_NatB_aux_su"/>
</dbReference>
<dbReference type="PANTHER" id="PTHR22767">
    <property type="entry name" value="N-TERMINAL ACETYLTRANSFERASE-RELATED"/>
    <property type="match status" value="1"/>
</dbReference>
<evidence type="ECO:0000256" key="1">
    <source>
        <dbReference type="ARBA" id="ARBA00006298"/>
    </source>
</evidence>
<gene>
    <name evidence="3" type="ORF">ONZ51_g1274</name>
</gene>
<organism evidence="3 4">
    <name type="scientific">Trametes cubensis</name>
    <dbReference type="NCBI Taxonomy" id="1111947"/>
    <lineage>
        <taxon>Eukaryota</taxon>
        <taxon>Fungi</taxon>
        <taxon>Dikarya</taxon>
        <taxon>Basidiomycota</taxon>
        <taxon>Agaricomycotina</taxon>
        <taxon>Agaricomycetes</taxon>
        <taxon>Polyporales</taxon>
        <taxon>Polyporaceae</taxon>
        <taxon>Trametes</taxon>
    </lineage>
</organism>
<dbReference type="EMBL" id="JAPEVG010000017">
    <property type="protein sequence ID" value="KAJ8496195.1"/>
    <property type="molecule type" value="Genomic_DNA"/>
</dbReference>
<protein>
    <recommendedName>
        <fullName evidence="5">Actin cytoskeleton organization protein</fullName>
    </recommendedName>
</protein>
<sequence length="938" mass="105868">MDRQIRPIYEALDTGSNKSAILACNKVLKKQPNNLLVKALKALALVRSQKVEEALILCDEVLASKPVDDPTLTAMMHVLRGLGRHMDMVTMYEDAYKQQPGNEDLGTQTFFANVRIGNWKAAQQIATKMHKQFQDDHYLYWSVMSAVLQAHDPTTPEALRTVLLKLAHRLVSSSATPSYYHADRFHLHVTVLRELGLYDEAYEMVESETGKIVCSTNLACDELRREIWKLKGLTKEAGERAEKRIAEAKDRNWLEFLAVLDATFADLTGDVADADAAKAAVAERIVKAREFFGKVVEEDGVKDRSGHLALLELEKRARHHGLSTDTSALNSLLESYFQSFGGKACCYEDLKPYVELEGEELASWTAVLEKQTSAYTTVPDLWHFINAQKLLRYNLPASALTPEAEVQRAVRYLDAYLDGLKLGKDLPSYDLQPADDLAVLSAQAFVNVWKQTGDETHLYNAAALLEYAIARSKMSYQIRLHLVRIYRLLGAPSLALEHYRSINVKQVQNDTLSHFILSRASTFSLSSTGDLTYTSECLESSRIYLSNSEETAEFIVRAFGSEKYSQIPDFIVFEDRLDNSLQRDLVKMEHVRMRIAHEPINSELVDMELIELKFIFDRVHHDNRDFEILANYQPRGVTSFNQQTQFLEKTPGLGWLWVFLKIYIKAFQLASDLDDTVEDKLLIGDRPKPSFDPETKIPLSERLAMKKQEEVDELTPDESLFYDYASALSQWLTPYHDYTRPPPSAVLAEAAKITEQKTGHTLKGLELPPDAATNGHVKKDEEPPAVVTPPALINQYFDDMLKRFKEALEGKALPHELLHVVTLTQEAFLLFVIETTRFKTPSVIKVNKLGALAQHIKEVRSKATSVLSEISSALVTYAEQEATAERRKEVVDACKPIIHESGLDHDFVLNVAKKITDARKHITDGIGKGMVRVCKTHA</sequence>
<dbReference type="AlphaFoldDB" id="A0AAD7U1W3"/>
<dbReference type="PANTHER" id="PTHR22767:SF3">
    <property type="entry name" value="N-ALPHA-ACETYLTRANSFERASE 25, NATB AUXILIARY SUBUNIT"/>
    <property type="match status" value="1"/>
</dbReference>
<proteinExistence type="inferred from homology"/>
<evidence type="ECO:0000256" key="2">
    <source>
        <dbReference type="SAM" id="MobiDB-lite"/>
    </source>
</evidence>
<dbReference type="Proteomes" id="UP001215151">
    <property type="component" value="Unassembled WGS sequence"/>
</dbReference>
<feature type="region of interest" description="Disordered" evidence="2">
    <location>
        <begin position="763"/>
        <end position="784"/>
    </location>
</feature>
<evidence type="ECO:0000313" key="3">
    <source>
        <dbReference type="EMBL" id="KAJ8496195.1"/>
    </source>
</evidence>
<name>A0AAD7U1W3_9APHY</name>
<accession>A0AAD7U1W3</accession>
<dbReference type="Pfam" id="PF09797">
    <property type="entry name" value="NatB_MDM20"/>
    <property type="match status" value="1"/>
</dbReference>
<evidence type="ECO:0008006" key="5">
    <source>
        <dbReference type="Google" id="ProtNLM"/>
    </source>
</evidence>